<evidence type="ECO:0000313" key="4">
    <source>
        <dbReference type="Proteomes" id="UP000247696"/>
    </source>
</evidence>
<reference evidence="4" key="1">
    <citation type="submission" date="2017-11" db="EMBL/GenBank/DDBJ databases">
        <title>Otitis media/interna in a cat caused by the recently described species Corynebacterium provencense.</title>
        <authorList>
            <person name="Kittl S."/>
            <person name="Brodard I."/>
            <person name="Rychener L."/>
            <person name="Jores J."/>
            <person name="Roosje P."/>
            <person name="Gobeli Brawand S."/>
        </authorList>
    </citation>
    <scope>NUCLEOTIDE SEQUENCE [LARGE SCALE GENOMIC DNA]</scope>
    <source>
        <strain evidence="4">17KM38</strain>
    </source>
</reference>
<protein>
    <recommendedName>
        <fullName evidence="5">DUF4191 domain-containing protein</fullName>
    </recommendedName>
</protein>
<keyword evidence="2" id="KW-0472">Membrane</keyword>
<organism evidence="3 4">
    <name type="scientific">Corynebacterium provencense</name>
    <dbReference type="NCBI Taxonomy" id="1737425"/>
    <lineage>
        <taxon>Bacteria</taxon>
        <taxon>Bacillati</taxon>
        <taxon>Actinomycetota</taxon>
        <taxon>Actinomycetes</taxon>
        <taxon>Mycobacteriales</taxon>
        <taxon>Corynebacteriaceae</taxon>
        <taxon>Corynebacterium</taxon>
    </lineage>
</organism>
<evidence type="ECO:0000256" key="1">
    <source>
        <dbReference type="SAM" id="MobiDB-lite"/>
    </source>
</evidence>
<dbReference type="Pfam" id="PF13829">
    <property type="entry name" value="DUF4191"/>
    <property type="match status" value="1"/>
</dbReference>
<accession>A0A2Z3YN04</accession>
<feature type="compositionally biased region" description="Basic and acidic residues" evidence="1">
    <location>
        <begin position="1"/>
        <end position="17"/>
    </location>
</feature>
<evidence type="ECO:0000313" key="3">
    <source>
        <dbReference type="EMBL" id="AWT26475.1"/>
    </source>
</evidence>
<feature type="transmembrane region" description="Helical" evidence="2">
    <location>
        <begin position="67"/>
        <end position="87"/>
    </location>
</feature>
<evidence type="ECO:0008006" key="5">
    <source>
        <dbReference type="Google" id="ProtNLM"/>
    </source>
</evidence>
<dbReference type="RefSeq" id="WP_066589071.1">
    <property type="nucleotide sequence ID" value="NZ_CABKVS010000002.1"/>
</dbReference>
<evidence type="ECO:0000256" key="2">
    <source>
        <dbReference type="SAM" id="Phobius"/>
    </source>
</evidence>
<dbReference type="InterPro" id="IPR025445">
    <property type="entry name" value="DUF4191"/>
</dbReference>
<dbReference type="KEGG" id="cpre:Csp1_16930"/>
<feature type="transmembrane region" description="Helical" evidence="2">
    <location>
        <begin position="43"/>
        <end position="61"/>
    </location>
</feature>
<dbReference type="EMBL" id="CP024988">
    <property type="protein sequence ID" value="AWT26475.1"/>
    <property type="molecule type" value="Genomic_DNA"/>
</dbReference>
<dbReference type="AlphaFoldDB" id="A0A2Z3YN04"/>
<keyword evidence="2" id="KW-0812">Transmembrane</keyword>
<feature type="region of interest" description="Disordered" evidence="1">
    <location>
        <begin position="227"/>
        <end position="257"/>
    </location>
</feature>
<keyword evidence="2" id="KW-1133">Transmembrane helix</keyword>
<gene>
    <name evidence="3" type="ORF">Csp1_16930</name>
</gene>
<dbReference type="STRING" id="1737425.GCA_900049755_02619"/>
<proteinExistence type="predicted"/>
<sequence>MAKDPREKETKRLEKAAKKAQRKQTRSQMWQAFQLQRKRDKKLVPYMLLGVLVPVAVLLLLSLVVGAWWFNLILGLLIGAVVAMVIFSRRLQSGVYDQIEGQAGAAAWALTNLRSGVGMKWITETGVASNTHMDAVHRVVGTPGVVLVGEGDRSRLRPMMAQERKRLARILGDVPIYDMYIGDGEDEVEVRKIQTALMKYPRNIKKDQVDSLNNRIASISRLHSREAALPKGPLPRQANMSGMNRRARRASERNRRG</sequence>
<name>A0A2Z3YN04_9CORY</name>
<feature type="region of interest" description="Disordered" evidence="1">
    <location>
        <begin position="1"/>
        <end position="25"/>
    </location>
</feature>
<dbReference type="OrthoDB" id="8479889at2"/>
<dbReference type="Proteomes" id="UP000247696">
    <property type="component" value="Chromosome"/>
</dbReference>
<keyword evidence="4" id="KW-1185">Reference proteome</keyword>